<sequence length="426" mass="50646">MHLFLVRFMNVFILLGMCNRQSNKIIILLNFYAYYRYTKPRRVMYKVDLPVDISADVAVERRRAAEVARQARIFNTRHRVMGLDLKALEQQVVENKEREEMAGQRERAFDMLRVTQDKVLMQKQQEEEEERRAELNRDLNQYRAIRQRAEDTRDADLNVHRQGALGLFIPIPESELGPACMQVFQGEGIGDNDKRRAQMEQTERALRAQREQSEKLQKENKLKELLKGKELVQQDLRAVQLDALEEECKRAGRIALNNYNHAQAAECVEKERKERMRKEGEEMAEVWHMVTSDILTECPKAAEREVDGGPVGRPRVLTDRWRGMSPVQLNAIRRQREEQRLEGERLREIEKQRDAAWDFQRMVQTREDEEEERKAMELKKEKRIEMDRYNEQLAREQREHQQYLSKTLYTNRPTAQYFTQFSSSSR</sequence>
<keyword evidence="6" id="KW-0969">Cilium</keyword>
<evidence type="ECO:0000313" key="14">
    <source>
        <dbReference type="Proteomes" id="UP000314982"/>
    </source>
</evidence>
<evidence type="ECO:0000256" key="4">
    <source>
        <dbReference type="ARBA" id="ARBA00022846"/>
    </source>
</evidence>
<keyword evidence="14" id="KW-1185">Reference proteome</keyword>
<dbReference type="InterPro" id="IPR008805">
    <property type="entry name" value="RIB43A"/>
</dbReference>
<reference evidence="13" key="2">
    <citation type="submission" date="2025-08" db="UniProtKB">
        <authorList>
            <consortium name="Ensembl"/>
        </authorList>
    </citation>
    <scope>IDENTIFICATION</scope>
</reference>
<comment type="subcellular location">
    <subcellularLocation>
        <location evidence="1">Cytoplasm</location>
        <location evidence="1">Cytoskeleton</location>
        <location evidence="1">Flagellum axoneme</location>
    </subcellularLocation>
</comment>
<organism evidence="13 14">
    <name type="scientific">Hucho hucho</name>
    <name type="common">huchen</name>
    <dbReference type="NCBI Taxonomy" id="62062"/>
    <lineage>
        <taxon>Eukaryota</taxon>
        <taxon>Metazoa</taxon>
        <taxon>Chordata</taxon>
        <taxon>Craniata</taxon>
        <taxon>Vertebrata</taxon>
        <taxon>Euteleostomi</taxon>
        <taxon>Actinopterygii</taxon>
        <taxon>Neopterygii</taxon>
        <taxon>Teleostei</taxon>
        <taxon>Protacanthopterygii</taxon>
        <taxon>Salmoniformes</taxon>
        <taxon>Salmonidae</taxon>
        <taxon>Salmoninae</taxon>
        <taxon>Hucho</taxon>
    </lineage>
</organism>
<name>A0A4W5KHJ2_9TELE</name>
<keyword evidence="7" id="KW-0206">Cytoskeleton</keyword>
<keyword evidence="8" id="KW-0966">Cell projection</keyword>
<dbReference type="PANTHER" id="PTHR14517">
    <property type="entry name" value="RIB43A-RELATED"/>
    <property type="match status" value="1"/>
</dbReference>
<reference evidence="14" key="1">
    <citation type="submission" date="2018-06" db="EMBL/GenBank/DDBJ databases">
        <title>Genome assembly of Danube salmon.</title>
        <authorList>
            <person name="Macqueen D.J."/>
            <person name="Gundappa M.K."/>
        </authorList>
    </citation>
    <scope>NUCLEOTIDE SEQUENCE [LARGE SCALE GENOMIC DNA]</scope>
</reference>
<evidence type="ECO:0000313" key="13">
    <source>
        <dbReference type="Ensembl" id="ENSHHUP00000011451.1"/>
    </source>
</evidence>
<keyword evidence="4" id="KW-0282">Flagellum</keyword>
<dbReference type="STRING" id="62062.ENSHHUP00000011451"/>
<evidence type="ECO:0000256" key="12">
    <source>
        <dbReference type="SAM" id="SignalP"/>
    </source>
</evidence>
<evidence type="ECO:0000256" key="6">
    <source>
        <dbReference type="ARBA" id="ARBA00023069"/>
    </source>
</evidence>
<dbReference type="Proteomes" id="UP000314982">
    <property type="component" value="Unassembled WGS sequence"/>
</dbReference>
<evidence type="ECO:0000256" key="10">
    <source>
        <dbReference type="ARBA" id="ARBA00046435"/>
    </source>
</evidence>
<evidence type="ECO:0000256" key="1">
    <source>
        <dbReference type="ARBA" id="ARBA00004611"/>
    </source>
</evidence>
<dbReference type="Pfam" id="PF05914">
    <property type="entry name" value="RIB43A"/>
    <property type="match status" value="1"/>
</dbReference>
<feature type="coiled-coil region" evidence="11">
    <location>
        <begin position="329"/>
        <end position="406"/>
    </location>
</feature>
<feature type="coiled-coil region" evidence="11">
    <location>
        <begin position="118"/>
        <end position="152"/>
    </location>
</feature>
<accession>A0A4W5KHJ2</accession>
<evidence type="ECO:0000256" key="9">
    <source>
        <dbReference type="ARBA" id="ARBA00041087"/>
    </source>
</evidence>
<feature type="signal peptide" evidence="12">
    <location>
        <begin position="1"/>
        <end position="20"/>
    </location>
</feature>
<dbReference type="GeneTree" id="ENSGT00390000010825"/>
<feature type="coiled-coil region" evidence="11">
    <location>
        <begin position="192"/>
        <end position="228"/>
    </location>
</feature>
<dbReference type="AlphaFoldDB" id="A0A4W5KHJ2"/>
<dbReference type="PANTHER" id="PTHR14517:SF11">
    <property type="entry name" value="RIB43A-LIKE WITH COILED-COILS PROTEIN 1"/>
    <property type="match status" value="1"/>
</dbReference>
<protein>
    <recommendedName>
        <fullName evidence="9">RIB43A-like with coiled-coils protein 1</fullName>
    </recommendedName>
</protein>
<evidence type="ECO:0000256" key="5">
    <source>
        <dbReference type="ARBA" id="ARBA00023054"/>
    </source>
</evidence>
<evidence type="ECO:0000256" key="7">
    <source>
        <dbReference type="ARBA" id="ARBA00023212"/>
    </source>
</evidence>
<keyword evidence="3" id="KW-0963">Cytoplasm</keyword>
<proteinExistence type="inferred from homology"/>
<evidence type="ECO:0000256" key="2">
    <source>
        <dbReference type="ARBA" id="ARBA00006875"/>
    </source>
</evidence>
<keyword evidence="5 11" id="KW-0175">Coiled coil</keyword>
<evidence type="ECO:0000256" key="8">
    <source>
        <dbReference type="ARBA" id="ARBA00023273"/>
    </source>
</evidence>
<keyword evidence="12" id="KW-0732">Signal</keyword>
<reference evidence="13" key="3">
    <citation type="submission" date="2025-09" db="UniProtKB">
        <authorList>
            <consortium name="Ensembl"/>
        </authorList>
    </citation>
    <scope>IDENTIFICATION</scope>
</reference>
<comment type="similarity">
    <text evidence="2">Belongs to the RIB43A family.</text>
</comment>
<comment type="subunit">
    <text evidence="10">Microtubule inner protein component of sperm flagellar doublet microtubules.</text>
</comment>
<evidence type="ECO:0000256" key="11">
    <source>
        <dbReference type="SAM" id="Coils"/>
    </source>
</evidence>
<dbReference type="Ensembl" id="ENSHHUT00000011808.1">
    <property type="protein sequence ID" value="ENSHHUP00000011451.1"/>
    <property type="gene ID" value="ENSHHUG00000006986.1"/>
</dbReference>
<evidence type="ECO:0000256" key="3">
    <source>
        <dbReference type="ARBA" id="ARBA00022490"/>
    </source>
</evidence>
<feature type="chain" id="PRO_5021338038" description="RIB43A-like with coiled-coils protein 1" evidence="12">
    <location>
        <begin position="21"/>
        <end position="426"/>
    </location>
</feature>